<evidence type="ECO:0000259" key="2">
    <source>
        <dbReference type="Pfam" id="PF08280"/>
    </source>
</evidence>
<dbReference type="EMBL" id="UHFG01000004">
    <property type="protein sequence ID" value="SUN51801.1"/>
    <property type="molecule type" value="Genomic_DNA"/>
</dbReference>
<dbReference type="InterPro" id="IPR007737">
    <property type="entry name" value="Mga_HTH"/>
</dbReference>
<dbReference type="Pfam" id="PF08280">
    <property type="entry name" value="HTH_Mga"/>
    <property type="match status" value="1"/>
</dbReference>
<dbReference type="Proteomes" id="UP000254797">
    <property type="component" value="Unassembled WGS sequence"/>
</dbReference>
<feature type="domain" description="Mga helix-turn-helix" evidence="1">
    <location>
        <begin position="81"/>
        <end position="159"/>
    </location>
</feature>
<dbReference type="InterPro" id="IPR013199">
    <property type="entry name" value="HTH_Mga_DNA-bd_dom"/>
</dbReference>
<reference evidence="3 4" key="1">
    <citation type="submission" date="2018-06" db="EMBL/GenBank/DDBJ databases">
        <authorList>
            <consortium name="Pathogen Informatics"/>
            <person name="Doyle S."/>
        </authorList>
    </citation>
    <scope>NUCLEOTIDE SEQUENCE [LARGE SCALE GENOMIC DNA]</scope>
    <source>
        <strain evidence="3 4">NCTC4670</strain>
    </source>
</reference>
<gene>
    <name evidence="3" type="ORF">NCTC4670_02199</name>
</gene>
<accession>A0A380K0E7</accession>
<dbReference type="Pfam" id="PF05043">
    <property type="entry name" value="Mga"/>
    <property type="match status" value="1"/>
</dbReference>
<dbReference type="RefSeq" id="WP_181877757.1">
    <property type="nucleotide sequence ID" value="NZ_JAIEZZ010000019.1"/>
</dbReference>
<sequence length="506" mass="58914">MLENHYIEQTVRDKVLLVTLFFNAPSISIQDIRDATGLSDQQVRQYCKELNQLFEDKLMINLNKTSIQIEVLALCPIEDFLYPLYNQSKILQLLRFFVTNPVQNGTSLAQFAKTQFISTASAYRLKDSLLPYIEKIGLSIEKNSIVGDEYRIRYLIAFLQTKFGIEVYQLSHKDKFIIRHFLFNGMTNLRASHLLSETFIFYDVLLALSWKRHDKDVFIPESQILNELKEIFIYNNLATSIREIIQPHTGMTFGQNDLDYLFLIYLTANNSFGAKKWSLEHSLKTRTIFENNPNFQQLLQSIQKLSPLFDKNHPELVRILIYFSVYFILNLQHLIPGHVRFPSHYYTGNIEVFQIINQTITQWLLSIGIKESNQQHLFLLCYHLEQLLKNALPPITIVLITTNYINIDLLKNIISSQISTKSVAFHSFHLLTDDIYKVKNLNPDLVISDQRLLPFIKKELAFNAVTLDCSYADVNRFTTQLQKHILLLKEEKYAKIIAEQLTSSAK</sequence>
<organism evidence="3 4">
    <name type="scientific">Streptococcus dysgalactiae subsp. dysgalactiae</name>
    <dbReference type="NCBI Taxonomy" id="99822"/>
    <lineage>
        <taxon>Bacteria</taxon>
        <taxon>Bacillati</taxon>
        <taxon>Bacillota</taxon>
        <taxon>Bacilli</taxon>
        <taxon>Lactobacillales</taxon>
        <taxon>Streptococcaceae</taxon>
        <taxon>Streptococcus</taxon>
    </lineage>
</organism>
<name>A0A380K0E7_STRDY</name>
<proteinExistence type="predicted"/>
<feature type="domain" description="M protein trans-acting positive regulator (MGA) HTH" evidence="2">
    <location>
        <begin position="12"/>
        <end position="65"/>
    </location>
</feature>
<evidence type="ECO:0000259" key="1">
    <source>
        <dbReference type="Pfam" id="PF05043"/>
    </source>
</evidence>
<dbReference type="AlphaFoldDB" id="A0A380K0E7"/>
<evidence type="ECO:0000313" key="3">
    <source>
        <dbReference type="EMBL" id="SUN51801.1"/>
    </source>
</evidence>
<protein>
    <submittedName>
        <fullName evidence="3">RofA/Nra-like transcriptional regulator</fullName>
    </submittedName>
</protein>
<evidence type="ECO:0000313" key="4">
    <source>
        <dbReference type="Proteomes" id="UP000254797"/>
    </source>
</evidence>